<dbReference type="AlphaFoldDB" id="A0A6G3QPC0"/>
<gene>
    <name evidence="2" type="ORF">G3I53_03610</name>
</gene>
<dbReference type="InterPro" id="IPR000792">
    <property type="entry name" value="Tscrpt_reg_LuxR_C"/>
</dbReference>
<dbReference type="PROSITE" id="PS50043">
    <property type="entry name" value="HTH_LUXR_2"/>
    <property type="match status" value="1"/>
</dbReference>
<dbReference type="InterPro" id="IPR016032">
    <property type="entry name" value="Sig_transdc_resp-reg_C-effctor"/>
</dbReference>
<feature type="domain" description="HTH luxR-type" evidence="1">
    <location>
        <begin position="258"/>
        <end position="323"/>
    </location>
</feature>
<dbReference type="SUPFAM" id="SSF46894">
    <property type="entry name" value="C-terminal effector domain of the bipartite response regulators"/>
    <property type="match status" value="1"/>
</dbReference>
<dbReference type="EMBL" id="JAAGMD010000098">
    <property type="protein sequence ID" value="NEA85162.1"/>
    <property type="molecule type" value="Genomic_DNA"/>
</dbReference>
<name>A0A6G3QPC0_9ACTN</name>
<evidence type="ECO:0000313" key="2">
    <source>
        <dbReference type="EMBL" id="NEA85162.1"/>
    </source>
</evidence>
<dbReference type="RefSeq" id="WP_164334029.1">
    <property type="nucleotide sequence ID" value="NZ_JAAGMD010000098.1"/>
</dbReference>
<dbReference type="PANTHER" id="PTHR34293">
    <property type="entry name" value="HTH-TYPE TRANSCRIPTIONAL REGULATOR TRMBL2"/>
    <property type="match status" value="1"/>
</dbReference>
<proteinExistence type="predicted"/>
<protein>
    <submittedName>
        <fullName evidence="2">Helix-turn-helix transcriptional regulator</fullName>
    </submittedName>
</protein>
<dbReference type="Gene3D" id="1.10.10.10">
    <property type="entry name" value="Winged helix-like DNA-binding domain superfamily/Winged helix DNA-binding domain"/>
    <property type="match status" value="1"/>
</dbReference>
<dbReference type="Pfam" id="PF00196">
    <property type="entry name" value="GerE"/>
    <property type="match status" value="1"/>
</dbReference>
<organism evidence="2">
    <name type="scientific">Streptomyces sp. SID14436</name>
    <dbReference type="NCBI Taxonomy" id="2706070"/>
    <lineage>
        <taxon>Bacteria</taxon>
        <taxon>Bacillati</taxon>
        <taxon>Actinomycetota</taxon>
        <taxon>Actinomycetes</taxon>
        <taxon>Kitasatosporales</taxon>
        <taxon>Streptomycetaceae</taxon>
        <taxon>Streptomyces</taxon>
    </lineage>
</organism>
<dbReference type="GO" id="GO:0006355">
    <property type="term" value="P:regulation of DNA-templated transcription"/>
    <property type="evidence" value="ECO:0007669"/>
    <property type="project" value="InterPro"/>
</dbReference>
<dbReference type="PANTHER" id="PTHR34293:SF1">
    <property type="entry name" value="HTH-TYPE TRANSCRIPTIONAL REGULATOR TRMBL2"/>
    <property type="match status" value="1"/>
</dbReference>
<dbReference type="InterPro" id="IPR051797">
    <property type="entry name" value="TrmB-like"/>
</dbReference>
<dbReference type="InterPro" id="IPR036388">
    <property type="entry name" value="WH-like_DNA-bd_sf"/>
</dbReference>
<sequence length="329" mass="36132">MTPPPHTEHGPGELCPAGTALYERALREGQVTAAEAREAPCLVDSGLLHPAVDDLERLQPVAPAVALQRLLRVSAERLAQVRRQEEQLAHTFEPLLRLDDSGAAPADPPTLRVLSGTTRINEAITEAMNEARHEVLTVQPRAGLTGRRGEIADVVSFARDQSLLDRGGRIRTLYQATVRHFPIVTARHERLQGDVEVRALDEVMDRLILIDREVAFLPADKDGSVAIEIRHPAIVTYLCTAFDRFWRLAPPMYLRTADLRSVNGVTPRQRAIAQLLTEGHTDAVIAERLGMNIRTARVHIAKLAATLGSSSRAQLGYLIARSGILDPEA</sequence>
<dbReference type="GO" id="GO:0003677">
    <property type="term" value="F:DNA binding"/>
    <property type="evidence" value="ECO:0007669"/>
    <property type="project" value="InterPro"/>
</dbReference>
<reference evidence="2" key="1">
    <citation type="submission" date="2020-01" db="EMBL/GenBank/DDBJ databases">
        <title>Insect and environment-associated Actinomycetes.</title>
        <authorList>
            <person name="Currrie C."/>
            <person name="Chevrette M."/>
            <person name="Carlson C."/>
            <person name="Stubbendieck R."/>
            <person name="Wendt-Pienkowski E."/>
        </authorList>
    </citation>
    <scope>NUCLEOTIDE SEQUENCE</scope>
    <source>
        <strain evidence="2">SID14436</strain>
    </source>
</reference>
<comment type="caution">
    <text evidence="2">The sequence shown here is derived from an EMBL/GenBank/DDBJ whole genome shotgun (WGS) entry which is preliminary data.</text>
</comment>
<evidence type="ECO:0000259" key="1">
    <source>
        <dbReference type="PROSITE" id="PS50043"/>
    </source>
</evidence>
<dbReference type="SMART" id="SM00421">
    <property type="entry name" value="HTH_LUXR"/>
    <property type="match status" value="1"/>
</dbReference>
<accession>A0A6G3QPC0</accession>